<evidence type="ECO:0000256" key="4">
    <source>
        <dbReference type="ARBA" id="ARBA00022723"/>
    </source>
</evidence>
<keyword evidence="11" id="KW-0812">Transmembrane</keyword>
<proteinExistence type="predicted"/>
<feature type="transmembrane region" description="Helical" evidence="11">
    <location>
        <begin position="458"/>
        <end position="482"/>
    </location>
</feature>
<dbReference type="GO" id="GO:0020037">
    <property type="term" value="F:heme binding"/>
    <property type="evidence" value="ECO:0007669"/>
    <property type="project" value="InterPro"/>
</dbReference>
<feature type="domain" description="Cytochrome c" evidence="13">
    <location>
        <begin position="42"/>
        <end position="146"/>
    </location>
</feature>
<evidence type="ECO:0000256" key="7">
    <source>
        <dbReference type="ARBA" id="ARBA00023004"/>
    </source>
</evidence>
<reference evidence="14 15" key="1">
    <citation type="submission" date="2019-07" db="EMBL/GenBank/DDBJ databases">
        <title>Whole genome shotgun sequence of Gluconobacter wancherniae NBRC 103581.</title>
        <authorList>
            <person name="Hosoyama A."/>
            <person name="Uohara A."/>
            <person name="Ohji S."/>
            <person name="Ichikawa N."/>
        </authorList>
    </citation>
    <scope>NUCLEOTIDE SEQUENCE [LARGE SCALE GENOMIC DNA]</scope>
    <source>
        <strain evidence="14 15">NBRC 103581</strain>
    </source>
</reference>
<keyword evidence="5 12" id="KW-0732">Signal</keyword>
<dbReference type="InterPro" id="IPR014353">
    <property type="entry name" value="Membr-bd_ADH_cyt_c"/>
</dbReference>
<feature type="binding site" description="covalent" evidence="9">
    <location>
        <position position="208"/>
    </location>
    <ligand>
        <name>heme c</name>
        <dbReference type="ChEBI" id="CHEBI:61717"/>
        <label>2</label>
    </ligand>
</feature>
<sequence length="490" mass="52783">MTKRYFRHLSGAVLTTAFMLPTTAALAQPAPGEVTPASAHQPSISRGHYLAIAADCAACHTNGRDGHFLAGGYAISSPMGNIYSTNITPSKKYGIGNYTLEQFSQALRHGVRADGAQLYPAMPYDAYNRLTDEDVKSLYTYIMTEVKPVDAPAPKTQLPFPFSVRASLGIWKIAARIEGKPYVFDHSHNDDWNRGKYLVDELAHCGTCHTPRNMLLAPVQSAYLGGADIGSWRAPNITNDPVSGIGAWSDQDLFQYLKTGRTAHARAAGPMAEAIEHSLQHLPDADISAIITYLRSVPAISERGQTIANFAHPGRASNYNIAETNVRRGDSTLDKMTDGSALYEAVCASCHQSNGKGSPDGYYPSLIGNTTTGQFNPNDLIASILYGVDRTVNEHEILMPAFGPNSLVQPLTDQQVASVADYVLSHFGNAEATVTADAVKQVRTGGKQVLLAQLANPAVFFGLAAAGIIGACIVLSGIWWFVSRRKKRLA</sequence>
<gene>
    <name evidence="14" type="ORF">GWA01_23710</name>
</gene>
<evidence type="ECO:0000256" key="10">
    <source>
        <dbReference type="PIRSR" id="PIRSR000018-51"/>
    </source>
</evidence>
<dbReference type="GO" id="GO:0016614">
    <property type="term" value="F:oxidoreductase activity, acting on CH-OH group of donors"/>
    <property type="evidence" value="ECO:0007669"/>
    <property type="project" value="InterPro"/>
</dbReference>
<dbReference type="PROSITE" id="PS51007">
    <property type="entry name" value="CYTC"/>
    <property type="match status" value="3"/>
</dbReference>
<keyword evidence="3 9" id="KW-0349">Heme</keyword>
<dbReference type="PANTHER" id="PTHR35008:SF8">
    <property type="entry name" value="ALCOHOL DEHYDROGENASE CYTOCHROME C SUBUNIT"/>
    <property type="match status" value="1"/>
</dbReference>
<comment type="cofactor">
    <cofactor evidence="9">
        <name>heme c</name>
        <dbReference type="ChEBI" id="CHEBI:61717"/>
    </cofactor>
    <text evidence="9">Binds 3 heme c groups covalently per subunit.</text>
</comment>
<comment type="caution">
    <text evidence="14">The sequence shown here is derived from an EMBL/GenBank/DDBJ whole genome shotgun (WGS) entry which is preliminary data.</text>
</comment>
<feature type="binding site" description="covalent" evidence="9">
    <location>
        <position position="205"/>
    </location>
    <ligand>
        <name>heme c</name>
        <dbReference type="ChEBI" id="CHEBI:61717"/>
        <label>2</label>
    </ligand>
</feature>
<feature type="chain" id="PRO_5021753411" evidence="12">
    <location>
        <begin position="28"/>
        <end position="490"/>
    </location>
</feature>
<feature type="binding site" description="covalent" evidence="9">
    <location>
        <position position="350"/>
    </location>
    <ligand>
        <name>heme c</name>
        <dbReference type="ChEBI" id="CHEBI:61717"/>
        <label>3</label>
    </ligand>
</feature>
<organism evidence="14 15">
    <name type="scientific">Gluconobacter wancherniae NBRC 103581</name>
    <dbReference type="NCBI Taxonomy" id="656744"/>
    <lineage>
        <taxon>Bacteria</taxon>
        <taxon>Pseudomonadati</taxon>
        <taxon>Pseudomonadota</taxon>
        <taxon>Alphaproteobacteria</taxon>
        <taxon>Acetobacterales</taxon>
        <taxon>Acetobacteraceae</taxon>
        <taxon>Gluconobacter</taxon>
    </lineage>
</organism>
<dbReference type="GO" id="GO:0005886">
    <property type="term" value="C:plasma membrane"/>
    <property type="evidence" value="ECO:0007669"/>
    <property type="project" value="UniProtKB-SubCell"/>
</dbReference>
<dbReference type="PIRSF" id="PIRSF000018">
    <property type="entry name" value="Mb_ADH_cyt_c"/>
    <property type="match status" value="1"/>
</dbReference>
<feature type="binding site" description="covalent" evidence="9">
    <location>
        <position position="56"/>
    </location>
    <ligand>
        <name>heme c</name>
        <dbReference type="ChEBI" id="CHEBI:61717"/>
        <label>1</label>
    </ligand>
</feature>
<protein>
    <submittedName>
        <fullName evidence="14">Cytochrome c</fullName>
    </submittedName>
</protein>
<evidence type="ECO:0000313" key="15">
    <source>
        <dbReference type="Proteomes" id="UP000321230"/>
    </source>
</evidence>
<feature type="binding site" description="covalent" evidence="9">
    <location>
        <position position="347"/>
    </location>
    <ligand>
        <name>heme c</name>
        <dbReference type="ChEBI" id="CHEBI:61717"/>
        <label>3</label>
    </ligand>
</feature>
<evidence type="ECO:0000256" key="12">
    <source>
        <dbReference type="SAM" id="SignalP"/>
    </source>
</evidence>
<keyword evidence="15" id="KW-1185">Reference proteome</keyword>
<accession>A0A511B4V8</accession>
<keyword evidence="8 11" id="KW-0472">Membrane</keyword>
<evidence type="ECO:0000256" key="1">
    <source>
        <dbReference type="ARBA" id="ARBA00004236"/>
    </source>
</evidence>
<feature type="domain" description="Cytochrome c" evidence="13">
    <location>
        <begin position="334"/>
        <end position="427"/>
    </location>
</feature>
<evidence type="ECO:0000256" key="9">
    <source>
        <dbReference type="PIRSR" id="PIRSR000018-50"/>
    </source>
</evidence>
<evidence type="ECO:0000256" key="2">
    <source>
        <dbReference type="ARBA" id="ARBA00022475"/>
    </source>
</evidence>
<dbReference type="InterPro" id="IPR051459">
    <property type="entry name" value="Cytochrome_c-type_DH"/>
</dbReference>
<dbReference type="PANTHER" id="PTHR35008">
    <property type="entry name" value="BLL4482 PROTEIN-RELATED"/>
    <property type="match status" value="1"/>
</dbReference>
<keyword evidence="11" id="KW-1133">Transmembrane helix</keyword>
<evidence type="ECO:0000256" key="3">
    <source>
        <dbReference type="ARBA" id="ARBA00022617"/>
    </source>
</evidence>
<feature type="binding site" description="axial binding residue" evidence="10">
    <location>
        <position position="60"/>
    </location>
    <ligand>
        <name>heme c</name>
        <dbReference type="ChEBI" id="CHEBI:61717"/>
        <label>1</label>
    </ligand>
    <ligandPart>
        <name>Fe</name>
        <dbReference type="ChEBI" id="CHEBI:18248"/>
    </ligandPart>
</feature>
<keyword evidence="4 10" id="KW-0479">Metal-binding</keyword>
<evidence type="ECO:0000256" key="6">
    <source>
        <dbReference type="ARBA" id="ARBA00022737"/>
    </source>
</evidence>
<dbReference type="AlphaFoldDB" id="A0A511B4V8"/>
<dbReference type="SUPFAM" id="SSF46626">
    <property type="entry name" value="Cytochrome c"/>
    <property type="match status" value="3"/>
</dbReference>
<evidence type="ECO:0000256" key="8">
    <source>
        <dbReference type="ARBA" id="ARBA00023136"/>
    </source>
</evidence>
<keyword evidence="6" id="KW-0677">Repeat</keyword>
<feature type="binding site" description="axial binding residue" evidence="10">
    <location>
        <position position="351"/>
    </location>
    <ligand>
        <name>heme c</name>
        <dbReference type="ChEBI" id="CHEBI:61717"/>
        <label>3</label>
    </ligand>
    <ligandPart>
        <name>Fe</name>
        <dbReference type="ChEBI" id="CHEBI:18248"/>
    </ligandPart>
</feature>
<dbReference type="RefSeq" id="WP_222592708.1">
    <property type="nucleotide sequence ID" value="NZ_BARC01000001.1"/>
</dbReference>
<keyword evidence="2" id="KW-1003">Cell membrane</keyword>
<feature type="domain" description="Cytochrome c" evidence="13">
    <location>
        <begin position="190"/>
        <end position="298"/>
    </location>
</feature>
<dbReference type="GO" id="GO:0009055">
    <property type="term" value="F:electron transfer activity"/>
    <property type="evidence" value="ECO:0007669"/>
    <property type="project" value="InterPro"/>
</dbReference>
<evidence type="ECO:0000259" key="13">
    <source>
        <dbReference type="PROSITE" id="PS51007"/>
    </source>
</evidence>
<dbReference type="Proteomes" id="UP000321230">
    <property type="component" value="Unassembled WGS sequence"/>
</dbReference>
<comment type="subcellular location">
    <subcellularLocation>
        <location evidence="1">Cell membrane</location>
    </subcellularLocation>
</comment>
<evidence type="ECO:0000256" key="11">
    <source>
        <dbReference type="SAM" id="Phobius"/>
    </source>
</evidence>
<name>A0A511B4V8_9PROT</name>
<feature type="binding site" description="covalent" evidence="9">
    <location>
        <position position="59"/>
    </location>
    <ligand>
        <name>heme c</name>
        <dbReference type="ChEBI" id="CHEBI:61717"/>
        <label>1</label>
    </ligand>
</feature>
<evidence type="ECO:0000313" key="14">
    <source>
        <dbReference type="EMBL" id="GEK94601.1"/>
    </source>
</evidence>
<dbReference type="InterPro" id="IPR036909">
    <property type="entry name" value="Cyt_c-like_dom_sf"/>
</dbReference>
<dbReference type="GO" id="GO:0005506">
    <property type="term" value="F:iron ion binding"/>
    <property type="evidence" value="ECO:0007669"/>
    <property type="project" value="InterPro"/>
</dbReference>
<dbReference type="Pfam" id="PF13442">
    <property type="entry name" value="Cytochrome_CBB3"/>
    <property type="match status" value="1"/>
</dbReference>
<feature type="binding site" description="axial binding residue" evidence="10">
    <location>
        <position position="209"/>
    </location>
    <ligand>
        <name>heme c</name>
        <dbReference type="ChEBI" id="CHEBI:61717"/>
        <label>2</label>
    </ligand>
    <ligandPart>
        <name>Fe</name>
        <dbReference type="ChEBI" id="CHEBI:18248"/>
    </ligandPart>
</feature>
<dbReference type="Gene3D" id="1.10.760.10">
    <property type="entry name" value="Cytochrome c-like domain"/>
    <property type="match status" value="3"/>
</dbReference>
<dbReference type="Pfam" id="PF00034">
    <property type="entry name" value="Cytochrom_C"/>
    <property type="match status" value="2"/>
</dbReference>
<dbReference type="InterPro" id="IPR009056">
    <property type="entry name" value="Cyt_c-like_dom"/>
</dbReference>
<feature type="signal peptide" evidence="12">
    <location>
        <begin position="1"/>
        <end position="27"/>
    </location>
</feature>
<keyword evidence="7 10" id="KW-0408">Iron</keyword>
<dbReference type="EMBL" id="BJUZ01000004">
    <property type="protein sequence ID" value="GEK94601.1"/>
    <property type="molecule type" value="Genomic_DNA"/>
</dbReference>
<evidence type="ECO:0000256" key="5">
    <source>
        <dbReference type="ARBA" id="ARBA00022729"/>
    </source>
</evidence>